<organism evidence="2 3">
    <name type="scientific">Sedimenticola thiotaurini</name>
    <dbReference type="NCBI Taxonomy" id="1543721"/>
    <lineage>
        <taxon>Bacteria</taxon>
        <taxon>Pseudomonadati</taxon>
        <taxon>Pseudomonadota</taxon>
        <taxon>Gammaproteobacteria</taxon>
        <taxon>Chromatiales</taxon>
        <taxon>Sedimenticolaceae</taxon>
        <taxon>Sedimenticola</taxon>
    </lineage>
</organism>
<name>A0A558DFP5_9GAMM</name>
<proteinExistence type="predicted"/>
<sequence length="162" mass="18599">MMSQLIDQSLYDQLIEQAEVNPRRRAHHNLHQSYDEPVQRVCIGLLSGTYVRPHAHRQAHQWELILGLQGETCLILFDPSGTITQRFMLSERSHTQGIELPPGTWHTLYPVNKQSIILEIKQGPYNPDFAAVFADWAPEESEPESVLFLQWLHHAETGSSFC</sequence>
<dbReference type="CDD" id="cd07005">
    <property type="entry name" value="cupin_WbuC-like"/>
    <property type="match status" value="1"/>
</dbReference>
<dbReference type="InterPro" id="IPR046058">
    <property type="entry name" value="WbuC_cupin"/>
</dbReference>
<protein>
    <submittedName>
        <fullName evidence="2">Cupin fold metalloprotein, WbuC family</fullName>
    </submittedName>
</protein>
<dbReference type="InterPro" id="IPR027565">
    <property type="entry name" value="Cupin_WbuC"/>
</dbReference>
<dbReference type="Gene3D" id="2.60.120.10">
    <property type="entry name" value="Jelly Rolls"/>
    <property type="match status" value="1"/>
</dbReference>
<dbReference type="Proteomes" id="UP000317355">
    <property type="component" value="Unassembled WGS sequence"/>
</dbReference>
<feature type="domain" description="Cupin fold metalloprotein WbuC cupin" evidence="1">
    <location>
        <begin position="6"/>
        <end position="89"/>
    </location>
</feature>
<dbReference type="NCBIfam" id="TIGR04366">
    <property type="entry name" value="cupin_WbuC"/>
    <property type="match status" value="1"/>
</dbReference>
<dbReference type="AlphaFoldDB" id="A0A558DFP5"/>
<dbReference type="InterPro" id="IPR011051">
    <property type="entry name" value="RmlC_Cupin_sf"/>
</dbReference>
<gene>
    <name evidence="2" type="ORF">FHK82_02420</name>
</gene>
<comment type="caution">
    <text evidence="2">The sequence shown here is derived from an EMBL/GenBank/DDBJ whole genome shotgun (WGS) entry which is preliminary data.</text>
</comment>
<accession>A0A558DFP5</accession>
<dbReference type="InterPro" id="IPR014710">
    <property type="entry name" value="RmlC-like_jellyroll"/>
</dbReference>
<dbReference type="EMBL" id="VMRY01000003">
    <property type="protein sequence ID" value="TVT59854.1"/>
    <property type="molecule type" value="Genomic_DNA"/>
</dbReference>
<reference evidence="2 3" key="1">
    <citation type="submission" date="2019-07" db="EMBL/GenBank/DDBJ databases">
        <title>The pathways for chlorine oxyanion respiration interact through the shared metabolite chlorate.</title>
        <authorList>
            <person name="Barnum T.P."/>
            <person name="Cheng Y."/>
            <person name="Hill K.A."/>
            <person name="Lucas L.N."/>
            <person name="Carlson H.K."/>
            <person name="Coates J.D."/>
        </authorList>
    </citation>
    <scope>NUCLEOTIDE SEQUENCE [LARGE SCALE GENOMIC DNA]</scope>
    <source>
        <strain evidence="2">BK-3</strain>
    </source>
</reference>
<evidence type="ECO:0000313" key="3">
    <source>
        <dbReference type="Proteomes" id="UP000317355"/>
    </source>
</evidence>
<evidence type="ECO:0000313" key="2">
    <source>
        <dbReference type="EMBL" id="TVT59854.1"/>
    </source>
</evidence>
<dbReference type="SUPFAM" id="SSF51182">
    <property type="entry name" value="RmlC-like cupins"/>
    <property type="match status" value="1"/>
</dbReference>
<dbReference type="Pfam" id="PF19480">
    <property type="entry name" value="DUF6016"/>
    <property type="match status" value="1"/>
</dbReference>
<evidence type="ECO:0000259" key="1">
    <source>
        <dbReference type="Pfam" id="PF19480"/>
    </source>
</evidence>